<feature type="non-terminal residue" evidence="1">
    <location>
        <position position="1"/>
    </location>
</feature>
<dbReference type="EMBL" id="JTDI01000040">
    <property type="protein sequence ID" value="KHK87746.1"/>
    <property type="molecule type" value="Genomic_DNA"/>
</dbReference>
<accession>A0A0B1ZES2</accession>
<dbReference type="OrthoDB" id="5287431at2"/>
<dbReference type="InterPro" id="IPR050123">
    <property type="entry name" value="Prok_molybdopt-oxidoreductase"/>
</dbReference>
<keyword evidence="2" id="KW-1185">Reference proteome</keyword>
<dbReference type="PANTHER" id="PTHR43105:SF4">
    <property type="entry name" value="PROTEIN YDEP"/>
    <property type="match status" value="1"/>
</dbReference>
<comment type="caution">
    <text evidence="1">The sequence shown here is derived from an EMBL/GenBank/DDBJ whole genome shotgun (WGS) entry which is preliminary data.</text>
</comment>
<proteinExistence type="predicted"/>
<dbReference type="AlphaFoldDB" id="A0A0B1ZES2"/>
<organism evidence="1 2">
    <name type="scientific">Novosphingobium malaysiense</name>
    <dbReference type="NCBI Taxonomy" id="1348853"/>
    <lineage>
        <taxon>Bacteria</taxon>
        <taxon>Pseudomonadati</taxon>
        <taxon>Pseudomonadota</taxon>
        <taxon>Alphaproteobacteria</taxon>
        <taxon>Sphingomonadales</taxon>
        <taxon>Sphingomonadaceae</taxon>
        <taxon>Novosphingobium</taxon>
    </lineage>
</organism>
<gene>
    <name evidence="1" type="ORF">LK12_23420</name>
</gene>
<dbReference type="PANTHER" id="PTHR43105">
    <property type="entry name" value="RESPIRATORY NITRATE REDUCTASE"/>
    <property type="match status" value="1"/>
</dbReference>
<protein>
    <submittedName>
        <fullName evidence="1">Formate dehydrogenase</fullName>
    </submittedName>
</protein>
<dbReference type="Proteomes" id="UP000031057">
    <property type="component" value="Unassembled WGS sequence"/>
</dbReference>
<feature type="non-terminal residue" evidence="1">
    <location>
        <position position="140"/>
    </location>
</feature>
<name>A0A0B1ZES2_9SPHN</name>
<reference evidence="1 2" key="1">
    <citation type="submission" date="2014-10" db="EMBL/GenBank/DDBJ databases">
        <title>Genome sequence of Novosphingobium malaysiense MUSC 273(T).</title>
        <authorList>
            <person name="Lee L.-H."/>
        </authorList>
    </citation>
    <scope>NUCLEOTIDE SEQUENCE [LARGE SCALE GENOMIC DNA]</scope>
    <source>
        <strain evidence="1 2">MUSC 273</strain>
    </source>
</reference>
<dbReference type="GO" id="GO:0016020">
    <property type="term" value="C:membrane"/>
    <property type="evidence" value="ECO:0007669"/>
    <property type="project" value="TreeGrafter"/>
</dbReference>
<dbReference type="SUPFAM" id="SSF53706">
    <property type="entry name" value="Formate dehydrogenase/DMSO reductase, domains 1-3"/>
    <property type="match status" value="1"/>
</dbReference>
<sequence length="140" mass="16339">PTVLDTLRRQNKPGGFMCVSWAWTKPANPHPFEFCENGAKATLWELTSRRCTPEFFAEHTVSELKEWKDYDLEHTGRLTHPMRYDPATDRYVQTSWKEAFAEIGKELRRLDPKSVVFYASGRASLETSYLYALYARLYGH</sequence>
<evidence type="ECO:0000313" key="1">
    <source>
        <dbReference type="EMBL" id="KHK87746.1"/>
    </source>
</evidence>
<evidence type="ECO:0000313" key="2">
    <source>
        <dbReference type="Proteomes" id="UP000031057"/>
    </source>
</evidence>